<feature type="domain" description="Fibronectin type-III" evidence="9">
    <location>
        <begin position="53"/>
        <end position="149"/>
    </location>
</feature>
<dbReference type="InterPro" id="IPR056754">
    <property type="entry name" value="DSCAM/DSCAML_C"/>
</dbReference>
<keyword evidence="11" id="KW-1185">Reference proteome</keyword>
<evidence type="ECO:0000256" key="1">
    <source>
        <dbReference type="ARBA" id="ARBA00004167"/>
    </source>
</evidence>
<gene>
    <name evidence="10" type="ORF">OSB1V03_LOCUS18093</name>
</gene>
<dbReference type="SUPFAM" id="SSF49265">
    <property type="entry name" value="Fibronectin type III"/>
    <property type="match status" value="1"/>
</dbReference>
<dbReference type="PROSITE" id="PS50853">
    <property type="entry name" value="FN3"/>
    <property type="match status" value="2"/>
</dbReference>
<dbReference type="EMBL" id="CAJPIZ010023146">
    <property type="protein sequence ID" value="CAG2118141.1"/>
    <property type="molecule type" value="Genomic_DNA"/>
</dbReference>
<reference evidence="10" key="1">
    <citation type="submission" date="2020-11" db="EMBL/GenBank/DDBJ databases">
        <authorList>
            <person name="Tran Van P."/>
        </authorList>
    </citation>
    <scope>NUCLEOTIDE SEQUENCE</scope>
</reference>
<keyword evidence="5" id="KW-1133">Transmembrane helix</keyword>
<dbReference type="Proteomes" id="UP000759131">
    <property type="component" value="Unassembled WGS sequence"/>
</dbReference>
<dbReference type="SMART" id="SM00060">
    <property type="entry name" value="FN3"/>
    <property type="match status" value="1"/>
</dbReference>
<evidence type="ECO:0000256" key="4">
    <source>
        <dbReference type="ARBA" id="ARBA00022889"/>
    </source>
</evidence>
<dbReference type="Gene3D" id="2.60.40.10">
    <property type="entry name" value="Immunoglobulins"/>
    <property type="match status" value="2"/>
</dbReference>
<dbReference type="Pfam" id="PF25059">
    <property type="entry name" value="FN3_DSCAM-DSCAML_C"/>
    <property type="match status" value="1"/>
</dbReference>
<feature type="domain" description="Fibronectin type-III" evidence="9">
    <location>
        <begin position="1"/>
        <end position="49"/>
    </location>
</feature>
<evidence type="ECO:0000259" key="9">
    <source>
        <dbReference type="PROSITE" id="PS50853"/>
    </source>
</evidence>
<protein>
    <recommendedName>
        <fullName evidence="9">Fibronectin type-III domain-containing protein</fullName>
    </recommendedName>
</protein>
<keyword evidence="6" id="KW-0472">Membrane</keyword>
<comment type="subcellular location">
    <subcellularLocation>
        <location evidence="1">Membrane</location>
        <topology evidence="1">Single-pass membrane protein</topology>
    </subcellularLocation>
</comment>
<sequence>MERQIRIKSNAYTSNDLLCGTLYQYYVVAYNAMGKGDASDSIAIKTKGSAPVPPKHVNEFLVVNTSWAHIKLDAWHSNGCPIKEFLIRYRVTKYETEWSEVSAQVWPQESSIELLGLSPGHWYQLNIKAVNEAGAGEHTYHFATLTAQGVVSKHSIAAIGKGAPIRGVGVDHNCDTCDMFGDCAHSYTRHRTHSHQQTPPVDQYGARGWCGDPR</sequence>
<dbReference type="InterPro" id="IPR013783">
    <property type="entry name" value="Ig-like_fold"/>
</dbReference>
<accession>A0A7R9QC85</accession>
<evidence type="ECO:0000256" key="5">
    <source>
        <dbReference type="ARBA" id="ARBA00022989"/>
    </source>
</evidence>
<dbReference type="InterPro" id="IPR003961">
    <property type="entry name" value="FN3_dom"/>
</dbReference>
<evidence type="ECO:0000256" key="8">
    <source>
        <dbReference type="ARBA" id="ARBA00023319"/>
    </source>
</evidence>
<keyword evidence="4" id="KW-0130">Cell adhesion</keyword>
<dbReference type="OrthoDB" id="152385at2759"/>
<name>A0A7R9QC85_9ACAR</name>
<keyword evidence="2" id="KW-0812">Transmembrane</keyword>
<dbReference type="EMBL" id="OC877721">
    <property type="protein sequence ID" value="CAD7640194.1"/>
    <property type="molecule type" value="Genomic_DNA"/>
</dbReference>
<evidence type="ECO:0000313" key="10">
    <source>
        <dbReference type="EMBL" id="CAD7640194.1"/>
    </source>
</evidence>
<dbReference type="CDD" id="cd00063">
    <property type="entry name" value="FN3"/>
    <property type="match status" value="2"/>
</dbReference>
<dbReference type="AlphaFoldDB" id="A0A7R9QC85"/>
<keyword evidence="7" id="KW-1015">Disulfide bond</keyword>
<dbReference type="GO" id="GO:0007155">
    <property type="term" value="P:cell adhesion"/>
    <property type="evidence" value="ECO:0007669"/>
    <property type="project" value="UniProtKB-KW"/>
</dbReference>
<evidence type="ECO:0000256" key="3">
    <source>
        <dbReference type="ARBA" id="ARBA00022729"/>
    </source>
</evidence>
<evidence type="ECO:0000256" key="7">
    <source>
        <dbReference type="ARBA" id="ARBA00023157"/>
    </source>
</evidence>
<evidence type="ECO:0000256" key="2">
    <source>
        <dbReference type="ARBA" id="ARBA00022692"/>
    </source>
</evidence>
<evidence type="ECO:0000313" key="11">
    <source>
        <dbReference type="Proteomes" id="UP000759131"/>
    </source>
</evidence>
<keyword evidence="3" id="KW-0732">Signal</keyword>
<proteinExistence type="predicted"/>
<organism evidence="10">
    <name type="scientific">Medioppia subpectinata</name>
    <dbReference type="NCBI Taxonomy" id="1979941"/>
    <lineage>
        <taxon>Eukaryota</taxon>
        <taxon>Metazoa</taxon>
        <taxon>Ecdysozoa</taxon>
        <taxon>Arthropoda</taxon>
        <taxon>Chelicerata</taxon>
        <taxon>Arachnida</taxon>
        <taxon>Acari</taxon>
        <taxon>Acariformes</taxon>
        <taxon>Sarcoptiformes</taxon>
        <taxon>Oribatida</taxon>
        <taxon>Brachypylina</taxon>
        <taxon>Oppioidea</taxon>
        <taxon>Oppiidae</taxon>
        <taxon>Medioppia</taxon>
    </lineage>
</organism>
<evidence type="ECO:0000256" key="6">
    <source>
        <dbReference type="ARBA" id="ARBA00023136"/>
    </source>
</evidence>
<keyword evidence="8" id="KW-0393">Immunoglobulin domain</keyword>
<feature type="non-terminal residue" evidence="10">
    <location>
        <position position="214"/>
    </location>
</feature>
<dbReference type="InterPro" id="IPR036116">
    <property type="entry name" value="FN3_sf"/>
</dbReference>
<dbReference type="GO" id="GO:0016020">
    <property type="term" value="C:membrane"/>
    <property type="evidence" value="ECO:0007669"/>
    <property type="project" value="UniProtKB-SubCell"/>
</dbReference>